<name>A0ACC3C4H0_PYRYE</name>
<accession>A0ACC3C4H0</accession>
<comment type="caution">
    <text evidence="1">The sequence shown here is derived from an EMBL/GenBank/DDBJ whole genome shotgun (WGS) entry which is preliminary data.</text>
</comment>
<dbReference type="Proteomes" id="UP000798662">
    <property type="component" value="Chromosome 2"/>
</dbReference>
<keyword evidence="2" id="KW-1185">Reference proteome</keyword>
<reference evidence="1" key="1">
    <citation type="submission" date="2019-11" db="EMBL/GenBank/DDBJ databases">
        <title>Nori genome reveals adaptations in red seaweeds to the harsh intertidal environment.</title>
        <authorList>
            <person name="Wang D."/>
            <person name="Mao Y."/>
        </authorList>
    </citation>
    <scope>NUCLEOTIDE SEQUENCE</scope>
    <source>
        <tissue evidence="1">Gametophyte</tissue>
    </source>
</reference>
<proteinExistence type="predicted"/>
<organism evidence="1 2">
    <name type="scientific">Pyropia yezoensis</name>
    <name type="common">Susabi-nori</name>
    <name type="synonym">Porphyra yezoensis</name>
    <dbReference type="NCBI Taxonomy" id="2788"/>
    <lineage>
        <taxon>Eukaryota</taxon>
        <taxon>Rhodophyta</taxon>
        <taxon>Bangiophyceae</taxon>
        <taxon>Bangiales</taxon>
        <taxon>Bangiaceae</taxon>
        <taxon>Pyropia</taxon>
    </lineage>
</organism>
<dbReference type="EMBL" id="CM020619">
    <property type="protein sequence ID" value="KAK1865057.1"/>
    <property type="molecule type" value="Genomic_DNA"/>
</dbReference>
<gene>
    <name evidence="1" type="ORF">I4F81_007592</name>
</gene>
<protein>
    <submittedName>
        <fullName evidence="1">Uncharacterized protein</fullName>
    </submittedName>
</protein>
<evidence type="ECO:0000313" key="2">
    <source>
        <dbReference type="Proteomes" id="UP000798662"/>
    </source>
</evidence>
<sequence length="962" mass="104888">MLEATAAFAAPVSFTVPLDAFSAPTTTPGHLAASVSRDGYLGGVKLQQRSLITRPVPVVPGRVGARPDALHGPWRDAVVRVSSLLSATGLNTGSGDGQPVVGATPVLTRAEERSLMGASSVRAVVDVLGALRKMRAYQWDRVFPTFPGTPKSTIGIEHAMEQLVAIWMKAMRSRSKSETRYILSGLVAEAGSGKSYIAQQLPRQSSTLYKKQQNVTRKAAFASAVSFLGVSFNSTFSILQEEVMAIEGGTLAIADLWRLRLLFNHYADLRCKDVSYLFDRYIAGVLWAVNEGVLSSNDIANDALGVMRATAASKPGEVAVLLVDEPAKADDNMPALRKFIRTNKDDYVHKDGYLPAASEILLASMCAVGDRSRVCVCSTSLTASTVIKAATPSGRPVEYVDISREDPTDLAELILDGLVALTLKRMYLSRSTTSTPVLYGLVALCEAHAAAPPRAEKSYIKLQMRELLRDTAIGLSYCASAHLRTAVRLGDAIGKTRLTMLKDFGEPVAELREVSVVQANGNDKLGVKDQTSGDNHAGIPDQTDSDDETRRDAKAGAQDQTGGSDQAGVKDKTRGGSEGVDDKRKGSRIAVKKIIDDVVVQMGQGVAEQYWVDAAGHPGALDKMLATLVLSKNVEHDAICLPGAKAEDPPITWDLARRAGLVLGSGRSFRPRLSVITMLKLIDREESKKLLFHDIKSRQLGHTVDQTASSSGAEGGAWRRWESFAPETEVSHAIARSLKGSEYKSVSLKELMVSGECAYAGKGRLLNEVMVDASLPRKGVVVQDIKSLLTLSDHDDDVLDYVYRLPDNFPGIDAVMFFRCVSAPHNVKLAGKNIAVVVQYKHSDDAAYTYLRGKEILNDWRKIEKELFQVEPVMPQNRFLLENRLQLIKETWKDRIVYLNVANRKCLSVKPRASKSDGDFVHHCSANAVVLGRKHMVSLLGRTYFDFSRGMDWVFGCHVVRF</sequence>
<evidence type="ECO:0000313" key="1">
    <source>
        <dbReference type="EMBL" id="KAK1865057.1"/>
    </source>
</evidence>